<dbReference type="Proteomes" id="UP000030341">
    <property type="component" value="Chromosome 1"/>
</dbReference>
<evidence type="ECO:0008006" key="3">
    <source>
        <dbReference type="Google" id="ProtNLM"/>
    </source>
</evidence>
<name>A0A0A7EEZ0_9GAMM</name>
<dbReference type="HOGENOM" id="CLU_1407727_0_0_6"/>
<reference evidence="1 2" key="1">
    <citation type="submission" date="2014-11" db="EMBL/GenBank/DDBJ databases">
        <title>Complete Genome Sequence of Pseudoalteromonas sp. Strain OCN003 Isolated from Kaneohe Bay, Oahu, Hawaii.</title>
        <authorList>
            <person name="Beurmann S."/>
            <person name="Videau P."/>
            <person name="Ushijima B."/>
            <person name="Smith A.M."/>
            <person name="Aeby G.S."/>
            <person name="Callahan S.M."/>
            <person name="Belcaid M."/>
        </authorList>
    </citation>
    <scope>NUCLEOTIDE SEQUENCE [LARGE SCALE GENOMIC DNA]</scope>
    <source>
        <strain evidence="1 2">OCN003</strain>
    </source>
</reference>
<dbReference type="RefSeq" id="WP_038640832.1">
    <property type="nucleotide sequence ID" value="NZ_CP009888.1"/>
</dbReference>
<organism evidence="1 2">
    <name type="scientific">Pseudoalteromonas piratica</name>
    <dbReference type="NCBI Taxonomy" id="1348114"/>
    <lineage>
        <taxon>Bacteria</taxon>
        <taxon>Pseudomonadati</taxon>
        <taxon>Pseudomonadota</taxon>
        <taxon>Gammaproteobacteria</taxon>
        <taxon>Alteromonadales</taxon>
        <taxon>Pseudoalteromonadaceae</taxon>
        <taxon>Pseudoalteromonas</taxon>
    </lineage>
</organism>
<accession>A0A0A7EEZ0</accession>
<dbReference type="SUPFAM" id="SSF53474">
    <property type="entry name" value="alpha/beta-Hydrolases"/>
    <property type="match status" value="1"/>
</dbReference>
<dbReference type="InterPro" id="IPR029058">
    <property type="entry name" value="AB_hydrolase_fold"/>
</dbReference>
<dbReference type="EMBL" id="CP009888">
    <property type="protein sequence ID" value="AIY65184.1"/>
    <property type="molecule type" value="Genomic_DNA"/>
</dbReference>
<keyword evidence="2" id="KW-1185">Reference proteome</keyword>
<proteinExistence type="predicted"/>
<dbReference type="OrthoDB" id="9925556at2"/>
<evidence type="ECO:0000313" key="2">
    <source>
        <dbReference type="Proteomes" id="UP000030341"/>
    </source>
</evidence>
<protein>
    <recommendedName>
        <fullName evidence="3">Alpha/beta hydrolase</fullName>
    </recommendedName>
</protein>
<dbReference type="STRING" id="1348114.OM33_08450"/>
<evidence type="ECO:0000313" key="1">
    <source>
        <dbReference type="EMBL" id="AIY65184.1"/>
    </source>
</evidence>
<gene>
    <name evidence="1" type="ORF">OM33_08450</name>
</gene>
<dbReference type="KEGG" id="pseo:OM33_08450"/>
<dbReference type="AlphaFoldDB" id="A0A0A7EEZ0"/>
<sequence>MNMKRVFKVHGFNVEDGGAATIDNTSQYILQAGFAPIDFDYGHLGLVGVVLFNHNLGQALKSQLKPGDCVVAHSNGAAIAVRAAELGAQIDTLILINPALKSDYVFPKNIRKIVVYWTKHDKPVKISRAVRWLTIGMCKWGAMGATGYTGRKDDRVTNFDMSNIIFGHSEALQPEQLKLWFGKSLVSKLRSDA</sequence>
<dbReference type="Gene3D" id="3.40.50.1820">
    <property type="entry name" value="alpha/beta hydrolase"/>
    <property type="match status" value="1"/>
</dbReference>